<dbReference type="InterPro" id="IPR010640">
    <property type="entry name" value="Low_temperature_requirement_A"/>
</dbReference>
<comment type="caution">
    <text evidence="3">The sequence shown here is derived from an EMBL/GenBank/DDBJ whole genome shotgun (WGS) entry which is preliminary data.</text>
</comment>
<evidence type="ECO:0000313" key="4">
    <source>
        <dbReference type="Proteomes" id="UP000199727"/>
    </source>
</evidence>
<evidence type="ECO:0000313" key="3">
    <source>
        <dbReference type="EMBL" id="OXG14353.1"/>
    </source>
</evidence>
<feature type="transmembrane region" description="Helical" evidence="2">
    <location>
        <begin position="444"/>
        <end position="462"/>
    </location>
</feature>
<feature type="transmembrane region" description="Helical" evidence="2">
    <location>
        <begin position="304"/>
        <end position="324"/>
    </location>
</feature>
<feature type="transmembrane region" description="Helical" evidence="2">
    <location>
        <begin position="372"/>
        <end position="394"/>
    </location>
</feature>
<feature type="transmembrane region" description="Helical" evidence="2">
    <location>
        <begin position="210"/>
        <end position="230"/>
    </location>
</feature>
<reference evidence="3 4" key="1">
    <citation type="submission" date="2017-06" db="EMBL/GenBank/DDBJ databases">
        <title>Global population genomics of the pathogenic fungus Cryptococcus neoformans var. grubii.</title>
        <authorList>
            <person name="Cuomo C."/>
            <person name="Litvintseva A."/>
            <person name="Chen Y."/>
            <person name="Young S."/>
            <person name="Zeng Q."/>
            <person name="Chapman S."/>
            <person name="Gujja S."/>
            <person name="Saif S."/>
            <person name="Birren B."/>
        </authorList>
    </citation>
    <scope>NUCLEOTIDE SEQUENCE [LARGE SCALE GENOMIC DNA]</scope>
    <source>
        <strain evidence="3 4">Tu259-1</strain>
    </source>
</reference>
<evidence type="ECO:0000256" key="2">
    <source>
        <dbReference type="SAM" id="Phobius"/>
    </source>
</evidence>
<organism evidence="3 4">
    <name type="scientific">Cryptococcus neoformans Tu259-1</name>
    <dbReference type="NCBI Taxonomy" id="1230072"/>
    <lineage>
        <taxon>Eukaryota</taxon>
        <taxon>Fungi</taxon>
        <taxon>Dikarya</taxon>
        <taxon>Basidiomycota</taxon>
        <taxon>Agaricomycotina</taxon>
        <taxon>Tremellomycetes</taxon>
        <taxon>Tremellales</taxon>
        <taxon>Cryptococcaceae</taxon>
        <taxon>Cryptococcus</taxon>
        <taxon>Cryptococcus neoformans species complex</taxon>
    </lineage>
</organism>
<feature type="transmembrane region" description="Helical" evidence="2">
    <location>
        <begin position="468"/>
        <end position="489"/>
    </location>
</feature>
<keyword evidence="2" id="KW-0472">Membrane</keyword>
<dbReference type="Proteomes" id="UP000199727">
    <property type="component" value="Unassembled WGS sequence"/>
</dbReference>
<dbReference type="Pfam" id="PF06772">
    <property type="entry name" value="LtrA"/>
    <property type="match status" value="1"/>
</dbReference>
<accession>A0A854QD55</accession>
<dbReference type="AlphaFoldDB" id="A0A854QD55"/>
<feature type="compositionally biased region" description="Basic and acidic residues" evidence="1">
    <location>
        <begin position="532"/>
        <end position="550"/>
    </location>
</feature>
<feature type="transmembrane region" description="Helical" evidence="2">
    <location>
        <begin position="176"/>
        <end position="198"/>
    </location>
</feature>
<name>A0A854QD55_CRYNE</name>
<evidence type="ECO:0008006" key="5">
    <source>
        <dbReference type="Google" id="ProtNLM"/>
    </source>
</evidence>
<dbReference type="EMBL" id="AMKT01000076">
    <property type="protein sequence ID" value="OXG14353.1"/>
    <property type="molecule type" value="Genomic_DNA"/>
</dbReference>
<keyword evidence="2" id="KW-0812">Transmembrane</keyword>
<feature type="transmembrane region" description="Helical" evidence="2">
    <location>
        <begin position="236"/>
        <end position="257"/>
    </location>
</feature>
<evidence type="ECO:0000256" key="1">
    <source>
        <dbReference type="SAM" id="MobiDB-lite"/>
    </source>
</evidence>
<dbReference type="PANTHER" id="PTHR36840">
    <property type="entry name" value="BLL5714 PROTEIN"/>
    <property type="match status" value="1"/>
</dbReference>
<keyword evidence="2" id="KW-1133">Transmembrane helix</keyword>
<feature type="transmembrane region" description="Helical" evidence="2">
    <location>
        <begin position="330"/>
        <end position="351"/>
    </location>
</feature>
<dbReference type="OrthoDB" id="191995at2759"/>
<proteinExistence type="predicted"/>
<gene>
    <name evidence="3" type="ORF">C361_05653</name>
</gene>
<feature type="transmembrane region" description="Helical" evidence="2">
    <location>
        <begin position="406"/>
        <end position="424"/>
    </location>
</feature>
<feature type="region of interest" description="Disordered" evidence="1">
    <location>
        <begin position="518"/>
        <end position="550"/>
    </location>
</feature>
<sequence length="550" mass="61968">MTEPYRPSPPATSISQGHLSAKGLQRRGTYGTENHLVFHEDFQEEWKPLRVRELIRPLTVRQWIEGGKIHREPVSRETPRFELFFDLLFVAIIHQLADAAIEEPGGRSVARFILTFWPSWSVWEEARKFANQSGTDDLLHRLWILMGMMTLIGYTANASAIELEPTGEEETVDHSAVRAAVAFWLVIKLTRVIVLLYYAWKLPSFRGAHIWKAIAVLIPMFFLFPLIWVTSRTAQIVLATLLIVVDVCRIDLLVLAIRGRIYEFQQRRAQGKKGLGVKGWDRMPDLPQTYKIPVTNIEHAVERLGAFVVIVLGEMVMNLVYTAVKGEIGVSHQFGKAALGLMVAWAINYLYMLPSEPNAEYEHALRHSWFSGICFTFFHWPLCASLILASAASGKMVVNDEVETGVHWYWGSGVGFAIIFMAILDLTHQDLAPNQARIPRVIRALLALCAGLSLILFSLGTQHMTSTGVLAITVGITWFLLAFSIFGMLPKPGTVQKEELERREREEEQGRGVVVQDLDGRARLESGGGVGKLREERVEEERLEEGGSRS</sequence>
<protein>
    <recommendedName>
        <fullName evidence="5">Low temperature requirement protein LtrA</fullName>
    </recommendedName>
</protein>
<feature type="transmembrane region" description="Helical" evidence="2">
    <location>
        <begin position="138"/>
        <end position="156"/>
    </location>
</feature>
<dbReference type="PANTHER" id="PTHR36840:SF1">
    <property type="entry name" value="BLL5714 PROTEIN"/>
    <property type="match status" value="1"/>
</dbReference>